<reference evidence="2 3" key="1">
    <citation type="journal article" date="2010" name="Stand. Genomic Sci.">
        <title>Complete genome sequence of Spirosoma linguale type strain (1).</title>
        <authorList>
            <person name="Lail K."/>
            <person name="Sikorski J."/>
            <person name="Saunders E."/>
            <person name="Lapidus A."/>
            <person name="Glavina Del Rio T."/>
            <person name="Copeland A."/>
            <person name="Tice H."/>
            <person name="Cheng J.-F."/>
            <person name="Lucas S."/>
            <person name="Nolan M."/>
            <person name="Bruce D."/>
            <person name="Goodwin L."/>
            <person name="Pitluck S."/>
            <person name="Ivanova N."/>
            <person name="Mavromatis K."/>
            <person name="Ovchinnikova G."/>
            <person name="Pati A."/>
            <person name="Chen A."/>
            <person name="Palaniappan K."/>
            <person name="Land M."/>
            <person name="Hauser L."/>
            <person name="Chang Y.-J."/>
            <person name="Jeffries C.D."/>
            <person name="Chain P."/>
            <person name="Brettin T."/>
            <person name="Detter J.C."/>
            <person name="Schuetze A."/>
            <person name="Rohde M."/>
            <person name="Tindall B.J."/>
            <person name="Goeker M."/>
            <person name="Bristow J."/>
            <person name="Eisen J.A."/>
            <person name="Markowitz V."/>
            <person name="Hugenholtz P."/>
            <person name="Kyrpides N.C."/>
            <person name="Klenk H.-P."/>
            <person name="Chen F."/>
        </authorList>
    </citation>
    <scope>NUCLEOTIDE SEQUENCE [LARGE SCALE GENOMIC DNA]</scope>
    <source>
        <strain evidence="3">ATCC 33905 / DSM 74 / LMG 10896 / Claus 1</strain>
    </source>
</reference>
<dbReference type="Pfam" id="PF02566">
    <property type="entry name" value="OsmC"/>
    <property type="match status" value="1"/>
</dbReference>
<dbReference type="PANTHER" id="PTHR33797">
    <property type="entry name" value="ORGANIC HYDROPEROXIDE RESISTANCE PROTEIN-LIKE"/>
    <property type="match status" value="1"/>
</dbReference>
<sequence>MIQPLYTAHATATGGRDGHVTSSDKVLDLDVRIPREMGGAGGAFTNPEQLFAAGYAACFDSALNLVTRMSKVKTGITTVTADVSIGKLADGGFGLAVTLDVNVPGVEQAVVEELVAKAHQVCPYSNATRGNIEVTLTVTNHETGVQA</sequence>
<dbReference type="RefSeq" id="WP_012927676.1">
    <property type="nucleotide sequence ID" value="NC_013730.1"/>
</dbReference>
<dbReference type="AlphaFoldDB" id="D2QM88"/>
<dbReference type="GO" id="GO:0006979">
    <property type="term" value="P:response to oxidative stress"/>
    <property type="evidence" value="ECO:0007669"/>
    <property type="project" value="InterPro"/>
</dbReference>
<dbReference type="Proteomes" id="UP000002028">
    <property type="component" value="Chromosome"/>
</dbReference>
<dbReference type="NCBIfam" id="TIGR03561">
    <property type="entry name" value="organ_hyd_perox"/>
    <property type="match status" value="1"/>
</dbReference>
<evidence type="ECO:0000256" key="1">
    <source>
        <dbReference type="ARBA" id="ARBA00007378"/>
    </source>
</evidence>
<evidence type="ECO:0000313" key="2">
    <source>
        <dbReference type="EMBL" id="ADB39151.1"/>
    </source>
</evidence>
<protein>
    <submittedName>
        <fullName evidence="2">Peroxiredoxin, Ohr subfamily</fullName>
    </submittedName>
</protein>
<dbReference type="InterPro" id="IPR019953">
    <property type="entry name" value="OHR"/>
</dbReference>
<organism evidence="2 3">
    <name type="scientific">Spirosoma linguale (strain ATCC 33905 / DSM 74 / LMG 10896 / Claus 1)</name>
    <dbReference type="NCBI Taxonomy" id="504472"/>
    <lineage>
        <taxon>Bacteria</taxon>
        <taxon>Pseudomonadati</taxon>
        <taxon>Bacteroidota</taxon>
        <taxon>Cytophagia</taxon>
        <taxon>Cytophagales</taxon>
        <taxon>Cytophagaceae</taxon>
        <taxon>Spirosoma</taxon>
    </lineage>
</organism>
<dbReference type="EMBL" id="CP001769">
    <property type="protein sequence ID" value="ADB39151.1"/>
    <property type="molecule type" value="Genomic_DNA"/>
</dbReference>
<dbReference type="HOGENOM" id="CLU_106355_2_1_10"/>
<comment type="similarity">
    <text evidence="1">Belongs to the OsmC/Ohr family.</text>
</comment>
<dbReference type="KEGG" id="sli:Slin_3140"/>
<name>D2QM88_SPILD</name>
<dbReference type="InterPro" id="IPR003718">
    <property type="entry name" value="OsmC/Ohr_fam"/>
</dbReference>
<dbReference type="STRING" id="504472.Slin_3140"/>
<dbReference type="Gene3D" id="3.30.300.20">
    <property type="match status" value="1"/>
</dbReference>
<accession>D2QM88</accession>
<proteinExistence type="inferred from homology"/>
<evidence type="ECO:0000313" key="3">
    <source>
        <dbReference type="Proteomes" id="UP000002028"/>
    </source>
</evidence>
<dbReference type="InterPro" id="IPR015946">
    <property type="entry name" value="KH_dom-like_a/b"/>
</dbReference>
<dbReference type="PANTHER" id="PTHR33797:SF2">
    <property type="entry name" value="ORGANIC HYDROPEROXIDE RESISTANCE PROTEIN-LIKE"/>
    <property type="match status" value="1"/>
</dbReference>
<gene>
    <name evidence="2" type="ordered locus">Slin_3140</name>
</gene>
<dbReference type="SUPFAM" id="SSF82784">
    <property type="entry name" value="OsmC-like"/>
    <property type="match status" value="1"/>
</dbReference>
<dbReference type="Gene3D" id="2.20.25.10">
    <property type="match status" value="1"/>
</dbReference>
<dbReference type="InterPro" id="IPR036102">
    <property type="entry name" value="OsmC/Ohrsf"/>
</dbReference>
<dbReference type="eggNOG" id="COG1764">
    <property type="taxonomic scope" value="Bacteria"/>
</dbReference>
<keyword evidence="3" id="KW-1185">Reference proteome</keyword>